<evidence type="ECO:0000313" key="2">
    <source>
        <dbReference type="EMBL" id="QDT33229.1"/>
    </source>
</evidence>
<organism evidence="2 3">
    <name type="scientific">Thalassoglobus polymorphus</name>
    <dbReference type="NCBI Taxonomy" id="2527994"/>
    <lineage>
        <taxon>Bacteria</taxon>
        <taxon>Pseudomonadati</taxon>
        <taxon>Planctomycetota</taxon>
        <taxon>Planctomycetia</taxon>
        <taxon>Planctomycetales</taxon>
        <taxon>Planctomycetaceae</taxon>
        <taxon>Thalassoglobus</taxon>
    </lineage>
</organism>
<dbReference type="Pfam" id="PF07596">
    <property type="entry name" value="SBP_bac_10"/>
    <property type="match status" value="1"/>
</dbReference>
<dbReference type="PROSITE" id="PS00409">
    <property type="entry name" value="PROKAR_NTER_METHYL"/>
    <property type="match status" value="1"/>
</dbReference>
<dbReference type="Proteomes" id="UP000315724">
    <property type="component" value="Chromosome"/>
</dbReference>
<dbReference type="PANTHER" id="PTHR30093:SF2">
    <property type="entry name" value="TYPE II SECRETION SYSTEM PROTEIN H"/>
    <property type="match status" value="1"/>
</dbReference>
<dbReference type="SUPFAM" id="SSF54523">
    <property type="entry name" value="Pili subunits"/>
    <property type="match status" value="1"/>
</dbReference>
<protein>
    <submittedName>
        <fullName evidence="2">Putative major pilin subunit</fullName>
    </submittedName>
</protein>
<feature type="domain" description="DUF1559" evidence="1">
    <location>
        <begin position="37"/>
        <end position="66"/>
    </location>
</feature>
<dbReference type="Pfam" id="PF07963">
    <property type="entry name" value="N_methyl"/>
    <property type="match status" value="1"/>
</dbReference>
<proteinExistence type="predicted"/>
<dbReference type="NCBIfam" id="TIGR02532">
    <property type="entry name" value="IV_pilin_GFxxxE"/>
    <property type="match status" value="1"/>
</dbReference>
<dbReference type="PANTHER" id="PTHR30093">
    <property type="entry name" value="GENERAL SECRETION PATHWAY PROTEIN G"/>
    <property type="match status" value="1"/>
</dbReference>
<name>A0A517QNN4_9PLAN</name>
<dbReference type="EMBL" id="CP036267">
    <property type="protein sequence ID" value="QDT33229.1"/>
    <property type="molecule type" value="Genomic_DNA"/>
</dbReference>
<evidence type="ECO:0000313" key="3">
    <source>
        <dbReference type="Proteomes" id="UP000315724"/>
    </source>
</evidence>
<dbReference type="InterPro" id="IPR011453">
    <property type="entry name" value="DUF1559"/>
</dbReference>
<dbReference type="Gene3D" id="3.30.700.10">
    <property type="entry name" value="Glycoprotein, Type 4 Pilin"/>
    <property type="match status" value="1"/>
</dbReference>
<accession>A0A517QNN4</accession>
<dbReference type="KEGG" id="tpol:Mal48_24820"/>
<dbReference type="OrthoDB" id="249920at2"/>
<dbReference type="InterPro" id="IPR012902">
    <property type="entry name" value="N_methyl_site"/>
</dbReference>
<keyword evidence="3" id="KW-1185">Reference proteome</keyword>
<evidence type="ECO:0000259" key="1">
    <source>
        <dbReference type="Pfam" id="PF07596"/>
    </source>
</evidence>
<reference evidence="2 3" key="1">
    <citation type="submission" date="2019-02" db="EMBL/GenBank/DDBJ databases">
        <title>Deep-cultivation of Planctomycetes and their phenomic and genomic characterization uncovers novel biology.</title>
        <authorList>
            <person name="Wiegand S."/>
            <person name="Jogler M."/>
            <person name="Boedeker C."/>
            <person name="Pinto D."/>
            <person name="Vollmers J."/>
            <person name="Rivas-Marin E."/>
            <person name="Kohn T."/>
            <person name="Peeters S.H."/>
            <person name="Heuer A."/>
            <person name="Rast P."/>
            <person name="Oberbeckmann S."/>
            <person name="Bunk B."/>
            <person name="Jeske O."/>
            <person name="Meyerdierks A."/>
            <person name="Storesund J.E."/>
            <person name="Kallscheuer N."/>
            <person name="Luecker S."/>
            <person name="Lage O.M."/>
            <person name="Pohl T."/>
            <person name="Merkel B.J."/>
            <person name="Hornburger P."/>
            <person name="Mueller R.-W."/>
            <person name="Bruemmer F."/>
            <person name="Labrenz M."/>
            <person name="Spormann A.M."/>
            <person name="Op den Camp H."/>
            <person name="Overmann J."/>
            <person name="Amann R."/>
            <person name="Jetten M.S.M."/>
            <person name="Mascher T."/>
            <person name="Medema M.H."/>
            <person name="Devos D.P."/>
            <person name="Kaster A.-K."/>
            <person name="Ovreas L."/>
            <person name="Rohde M."/>
            <person name="Galperin M.Y."/>
            <person name="Jogler C."/>
        </authorList>
    </citation>
    <scope>NUCLEOTIDE SEQUENCE [LARGE SCALE GENOMIC DNA]</scope>
    <source>
        <strain evidence="2 3">Mal48</strain>
    </source>
</reference>
<dbReference type="AlphaFoldDB" id="A0A517QNN4"/>
<dbReference type="InterPro" id="IPR045584">
    <property type="entry name" value="Pilin-like"/>
</dbReference>
<sequence>MFLLRRPRSQRGFTLIELLVVIAIIAILVALLLPAVQQARAAARRAQCKSRLKQIVLAMHNYADVHYEMMVPFVIEDSERLNYLKTFSGNQGTAQFWFGTVDYDEPNIEDQLDYTNGPLAPYMETNYTVFQCPDFGPSQMDNIRFGKPASGFAFNGYELSRQSGVDWLPPTWAAVDNPKPATRRFRDVAQMTETIAFADSAQVRTVSFSPPTFSFEENWILDAPDRNFPNVHFRHNDSANVAFLDGHVKSFGHNFSIQVPGPNFVSQEQADLMEEHRLGYVTDGDPDNLGKFYDRE</sequence>
<gene>
    <name evidence="2" type="ORF">Mal48_24820</name>
</gene>
<dbReference type="RefSeq" id="WP_145199218.1">
    <property type="nucleotide sequence ID" value="NZ_CP036267.1"/>
</dbReference>